<organism evidence="6 7">
    <name type="scientific">Alicyclobacillus cycloheptanicus</name>
    <dbReference type="NCBI Taxonomy" id="1457"/>
    <lineage>
        <taxon>Bacteria</taxon>
        <taxon>Bacillati</taxon>
        <taxon>Bacillota</taxon>
        <taxon>Bacilli</taxon>
        <taxon>Bacillales</taxon>
        <taxon>Alicyclobacillaceae</taxon>
        <taxon>Alicyclobacillus</taxon>
    </lineage>
</organism>
<dbReference type="RefSeq" id="WP_274454666.1">
    <property type="nucleotide sequence ID" value="NZ_CP067097.1"/>
</dbReference>
<keyword evidence="3" id="KW-0285">Flavoprotein</keyword>
<keyword evidence="4" id="KW-0560">Oxidoreductase</keyword>
<accession>A0ABT9XJ44</accession>
<dbReference type="InterPro" id="IPR036188">
    <property type="entry name" value="FAD/NAD-bd_sf"/>
</dbReference>
<dbReference type="InterPro" id="IPR050097">
    <property type="entry name" value="Ferredoxin-NADP_redctase_2"/>
</dbReference>
<sequence length="317" mass="34423">MESFEFDCIIVGGGIAGLQAAIQLGRYCHRVLVLDANTGRSTLCRSYHNVLGWPDGVSGLTLRDSGFRQARKLGVSIQHAVVTAIQAENPSQPVQGRQRFVVIVEDGREFSSRTLLLATGVVDRIPHIPGLEPALGLSIYVCPDCDGYECLQRSTVILGAGDVGARMALTLLHWTDQLVYVNHLKRPVSPDLLEQLRQHNIRLIDEEIQLIQCNASSSLEAVVLMDGTVIEAERGMIAFGGNKVKSSLVEPLGVHLTSSRHIAVHPRTKMTSVPMVWAAGDVVAHSEQVTIAMGDGSQAAIFIHKSLLGEPVDRFQP</sequence>
<dbReference type="Pfam" id="PF07992">
    <property type="entry name" value="Pyr_redox_2"/>
    <property type="match status" value="1"/>
</dbReference>
<dbReference type="PRINTS" id="PR00469">
    <property type="entry name" value="PNDRDTASEII"/>
</dbReference>
<gene>
    <name evidence="6" type="ORF">J2S03_002195</name>
</gene>
<dbReference type="Proteomes" id="UP001232973">
    <property type="component" value="Unassembled WGS sequence"/>
</dbReference>
<name>A0ABT9XJ44_9BACL</name>
<dbReference type="PRINTS" id="PR00368">
    <property type="entry name" value="FADPNR"/>
</dbReference>
<feature type="domain" description="FAD/NAD(P)-binding" evidence="5">
    <location>
        <begin position="6"/>
        <end position="296"/>
    </location>
</feature>
<evidence type="ECO:0000259" key="5">
    <source>
        <dbReference type="Pfam" id="PF07992"/>
    </source>
</evidence>
<evidence type="ECO:0000256" key="3">
    <source>
        <dbReference type="ARBA" id="ARBA00022630"/>
    </source>
</evidence>
<dbReference type="SUPFAM" id="SSF51905">
    <property type="entry name" value="FAD/NAD(P)-binding domain"/>
    <property type="match status" value="1"/>
</dbReference>
<evidence type="ECO:0000256" key="2">
    <source>
        <dbReference type="ARBA" id="ARBA00011738"/>
    </source>
</evidence>
<evidence type="ECO:0000256" key="1">
    <source>
        <dbReference type="ARBA" id="ARBA00001974"/>
    </source>
</evidence>
<dbReference type="InterPro" id="IPR023753">
    <property type="entry name" value="FAD/NAD-binding_dom"/>
</dbReference>
<comment type="caution">
    <text evidence="6">The sequence shown here is derived from an EMBL/GenBank/DDBJ whole genome shotgun (WGS) entry which is preliminary data.</text>
</comment>
<evidence type="ECO:0000313" key="7">
    <source>
        <dbReference type="Proteomes" id="UP001232973"/>
    </source>
</evidence>
<evidence type="ECO:0000256" key="4">
    <source>
        <dbReference type="ARBA" id="ARBA00023002"/>
    </source>
</evidence>
<dbReference type="EMBL" id="JAUSTP010000017">
    <property type="protein sequence ID" value="MDQ0190331.1"/>
    <property type="molecule type" value="Genomic_DNA"/>
</dbReference>
<proteinExistence type="predicted"/>
<protein>
    <submittedName>
        <fullName evidence="6">Thioredoxin reductase</fullName>
    </submittedName>
</protein>
<reference evidence="6 7" key="1">
    <citation type="submission" date="2023-07" db="EMBL/GenBank/DDBJ databases">
        <title>Genomic Encyclopedia of Type Strains, Phase IV (KMG-IV): sequencing the most valuable type-strain genomes for metagenomic binning, comparative biology and taxonomic classification.</title>
        <authorList>
            <person name="Goeker M."/>
        </authorList>
    </citation>
    <scope>NUCLEOTIDE SEQUENCE [LARGE SCALE GENOMIC DNA]</scope>
    <source>
        <strain evidence="6 7">DSM 4006</strain>
    </source>
</reference>
<dbReference type="PANTHER" id="PTHR48105">
    <property type="entry name" value="THIOREDOXIN REDUCTASE 1-RELATED-RELATED"/>
    <property type="match status" value="1"/>
</dbReference>
<comment type="cofactor">
    <cofactor evidence="1">
        <name>FAD</name>
        <dbReference type="ChEBI" id="CHEBI:57692"/>
    </cofactor>
</comment>
<evidence type="ECO:0000313" key="6">
    <source>
        <dbReference type="EMBL" id="MDQ0190331.1"/>
    </source>
</evidence>
<comment type="subunit">
    <text evidence="2">Homodimer.</text>
</comment>
<dbReference type="Gene3D" id="3.50.50.60">
    <property type="entry name" value="FAD/NAD(P)-binding domain"/>
    <property type="match status" value="2"/>
</dbReference>
<keyword evidence="7" id="KW-1185">Reference proteome</keyword>